<dbReference type="EMBL" id="CP015136">
    <property type="protein sequence ID" value="AMY10018.1"/>
    <property type="molecule type" value="Genomic_DNA"/>
</dbReference>
<protein>
    <recommendedName>
        <fullName evidence="3">Lipocalin-like domain-containing protein</fullName>
    </recommendedName>
</protein>
<dbReference type="RefSeq" id="WP_157899267.1">
    <property type="nucleotide sequence ID" value="NZ_CP015136.1"/>
</dbReference>
<proteinExistence type="predicted"/>
<sequence length="148" mass="15831">MLNVALVALLTALQPSTPPQPATPAQPEVKGQACTARELVGTWQIIDVPAIPGVTSVLKHVTPTHYFVVWLGGNGVVQAGHGGPQTFANGTHTTSIEHGFGPVFEKYRGASGTYQCRLNGDIWHNVGENQGIKINEQWRRVTGTSAPR</sequence>
<dbReference type="Proteomes" id="UP000076079">
    <property type="component" value="Chromosome"/>
</dbReference>
<organism evidence="1 2">
    <name type="scientific">Luteitalea pratensis</name>
    <dbReference type="NCBI Taxonomy" id="1855912"/>
    <lineage>
        <taxon>Bacteria</taxon>
        <taxon>Pseudomonadati</taxon>
        <taxon>Acidobacteriota</taxon>
        <taxon>Vicinamibacteria</taxon>
        <taxon>Vicinamibacterales</taxon>
        <taxon>Vicinamibacteraceae</taxon>
        <taxon>Luteitalea</taxon>
    </lineage>
</organism>
<accession>A0A143PPG4</accession>
<keyword evidence="2" id="KW-1185">Reference proteome</keyword>
<evidence type="ECO:0000313" key="1">
    <source>
        <dbReference type="EMBL" id="AMY10018.1"/>
    </source>
</evidence>
<dbReference type="KEGG" id="abac:LuPra_03245"/>
<dbReference type="AlphaFoldDB" id="A0A143PPG4"/>
<reference evidence="2" key="2">
    <citation type="submission" date="2016-04" db="EMBL/GenBank/DDBJ databases">
        <title>First Complete Genome Sequence of a Subdivision 6 Acidobacterium.</title>
        <authorList>
            <person name="Huang S."/>
            <person name="Vieira S."/>
            <person name="Bunk B."/>
            <person name="Riedel T."/>
            <person name="Sproeer C."/>
            <person name="Overmann J."/>
        </authorList>
    </citation>
    <scope>NUCLEOTIDE SEQUENCE [LARGE SCALE GENOMIC DNA]</scope>
    <source>
        <strain evidence="2">DSM 100886 HEG_-6_39</strain>
    </source>
</reference>
<evidence type="ECO:0000313" key="2">
    <source>
        <dbReference type="Proteomes" id="UP000076079"/>
    </source>
</evidence>
<reference evidence="1 2" key="1">
    <citation type="journal article" date="2016" name="Genome Announc.">
        <title>First Complete Genome Sequence of a Subdivision 6 Acidobacterium Strain.</title>
        <authorList>
            <person name="Huang S."/>
            <person name="Vieira S."/>
            <person name="Bunk B."/>
            <person name="Riedel T."/>
            <person name="Sproer C."/>
            <person name="Overmann J."/>
        </authorList>
    </citation>
    <scope>NUCLEOTIDE SEQUENCE [LARGE SCALE GENOMIC DNA]</scope>
    <source>
        <strain evidence="2">DSM 100886 HEG_-6_39</strain>
    </source>
</reference>
<dbReference type="STRING" id="1855912.LuPra_03245"/>
<evidence type="ECO:0008006" key="3">
    <source>
        <dbReference type="Google" id="ProtNLM"/>
    </source>
</evidence>
<gene>
    <name evidence="1" type="ORF">LuPra_03245</name>
</gene>
<name>A0A143PPG4_LUTPR</name>